<feature type="region of interest" description="Disordered" evidence="9">
    <location>
        <begin position="839"/>
        <end position="865"/>
    </location>
</feature>
<reference evidence="11" key="1">
    <citation type="journal article" date="2020" name="Fungal Divers.">
        <title>Resolving the Mortierellaceae phylogeny through synthesis of multi-gene phylogenetics and phylogenomics.</title>
        <authorList>
            <person name="Vandepol N."/>
            <person name="Liber J."/>
            <person name="Desiro A."/>
            <person name="Na H."/>
            <person name="Kennedy M."/>
            <person name="Barry K."/>
            <person name="Grigoriev I.V."/>
            <person name="Miller A.N."/>
            <person name="O'Donnell K."/>
            <person name="Stajich J.E."/>
            <person name="Bonito G."/>
        </authorList>
    </citation>
    <scope>NUCLEOTIDE SEQUENCE</scope>
    <source>
        <strain evidence="11">KOD948</strain>
    </source>
</reference>
<evidence type="ECO:0000256" key="2">
    <source>
        <dbReference type="ARBA" id="ARBA00022527"/>
    </source>
</evidence>
<feature type="domain" description="Protein kinase" evidence="10">
    <location>
        <begin position="351"/>
        <end position="680"/>
    </location>
</feature>
<name>A0A9P6QG66_9FUNG</name>
<dbReference type="PANTHER" id="PTHR48012">
    <property type="entry name" value="STERILE20-LIKE KINASE, ISOFORM B-RELATED"/>
    <property type="match status" value="1"/>
</dbReference>
<feature type="compositionally biased region" description="Low complexity" evidence="9">
    <location>
        <begin position="542"/>
        <end position="561"/>
    </location>
</feature>
<dbReference type="PANTHER" id="PTHR48012:SF10">
    <property type="entry name" value="FI20177P1"/>
    <property type="match status" value="1"/>
</dbReference>
<evidence type="ECO:0000256" key="6">
    <source>
        <dbReference type="ARBA" id="ARBA00022840"/>
    </source>
</evidence>
<evidence type="ECO:0000256" key="9">
    <source>
        <dbReference type="SAM" id="MobiDB-lite"/>
    </source>
</evidence>
<dbReference type="Pfam" id="PF00069">
    <property type="entry name" value="Pkinase"/>
    <property type="match status" value="2"/>
</dbReference>
<keyword evidence="3" id="KW-0808">Transferase</keyword>
<evidence type="ECO:0000256" key="4">
    <source>
        <dbReference type="ARBA" id="ARBA00022741"/>
    </source>
</evidence>
<dbReference type="SUPFAM" id="SSF56112">
    <property type="entry name" value="Protein kinase-like (PK-like)"/>
    <property type="match status" value="1"/>
</dbReference>
<keyword evidence="2" id="KW-0723">Serine/threonine-protein kinase</keyword>
<evidence type="ECO:0000313" key="12">
    <source>
        <dbReference type="Proteomes" id="UP000726737"/>
    </source>
</evidence>
<evidence type="ECO:0000256" key="8">
    <source>
        <dbReference type="ARBA" id="ARBA00048679"/>
    </source>
</evidence>
<dbReference type="InterPro" id="IPR011009">
    <property type="entry name" value="Kinase-like_dom_sf"/>
</dbReference>
<feature type="compositionally biased region" description="Low complexity" evidence="9">
    <location>
        <begin position="782"/>
        <end position="792"/>
    </location>
</feature>
<dbReference type="Proteomes" id="UP000726737">
    <property type="component" value="Unassembled WGS sequence"/>
</dbReference>
<accession>A0A9P6QG66</accession>
<feature type="region of interest" description="Disordered" evidence="9">
    <location>
        <begin position="155"/>
        <end position="175"/>
    </location>
</feature>
<dbReference type="GO" id="GO:0004674">
    <property type="term" value="F:protein serine/threonine kinase activity"/>
    <property type="evidence" value="ECO:0007669"/>
    <property type="project" value="UniProtKB-KW"/>
</dbReference>
<feature type="region of interest" description="Disordered" evidence="9">
    <location>
        <begin position="527"/>
        <end position="574"/>
    </location>
</feature>
<keyword evidence="4" id="KW-0547">Nucleotide-binding</keyword>
<comment type="catalytic activity">
    <reaction evidence="8">
        <text>L-seryl-[protein] + ATP = O-phospho-L-seryl-[protein] + ADP + H(+)</text>
        <dbReference type="Rhea" id="RHEA:17989"/>
        <dbReference type="Rhea" id="RHEA-COMP:9863"/>
        <dbReference type="Rhea" id="RHEA-COMP:11604"/>
        <dbReference type="ChEBI" id="CHEBI:15378"/>
        <dbReference type="ChEBI" id="CHEBI:29999"/>
        <dbReference type="ChEBI" id="CHEBI:30616"/>
        <dbReference type="ChEBI" id="CHEBI:83421"/>
        <dbReference type="ChEBI" id="CHEBI:456216"/>
        <dbReference type="EC" id="2.7.11.1"/>
    </reaction>
</comment>
<feature type="region of interest" description="Disordered" evidence="9">
    <location>
        <begin position="314"/>
        <end position="344"/>
    </location>
</feature>
<evidence type="ECO:0000256" key="7">
    <source>
        <dbReference type="ARBA" id="ARBA00047899"/>
    </source>
</evidence>
<dbReference type="Gene3D" id="1.10.510.10">
    <property type="entry name" value="Transferase(Phosphotransferase) domain 1"/>
    <property type="match status" value="1"/>
</dbReference>
<sequence length="865" mass="95327">MTRPQEIRPLLLENHSHIHIPSSPQYPPHTLPTNLQEAQLAQHSTAANPYSSTSVPQRLCEQGQYGISAAQVLFVTKDVHVEGHEDSMVSSTSRSSEQNDDILTTNTASTSTPVCNSALELRPRDDTKTMSIPVSSHLATHLTKPFVAAEANIDNLKTPPTNSMESRKSSSRQTQYYTEAETTVLLHEYETDGQQHETTTSTGNIHADTEADTEADTDTDTDTDTNTATATMHLCSTSPREVQRFDDRRHQQHQHHLHCAPYQRPNCMLSSQTVKAKTEENIQIRKIDDKTNRSDSDSDLSFCHLSHIPTHVYSTASSSTPLSPSPLLPPPLSSPSRSFIPTNDEDPSNRFEILERLGFGRAIDEDVDYFVSWIVDHCCEAARDTQGASSNGIKDECCIEDDYIGAASGLQQIVKCLGCYRNDTELWLSLEFCAGGSVADLIRLSDSPLTEPEIGWVMSQILLGLAYLHSRDHVHGDIKAGNILLTFDGNVKLGGSGSIMNHKVGAGERKRRRRSLTMLEFPANWLAPESNPDHPMSPSSIMTSPYASPTTSTAPTSPMSPGSQGFDGMSRRTPEASTAMDIWALGVACIELSQGRPPRSDAAMLASFGRQCRPQASPIPLSWEAAAAQAVGWGQLQTDSASGSEGADMSEDMREFVAKCLTPDPEERLTVHELLKDPFIEKYNTKSQDLLSRIQRMVEFVDQCTFITLECQEDSSSLSSPTLTLSPSKASHMVDNSMMKQHEEEIGFWLIPPARARVDSVYDASSYFDEAGLPMPVPPSPTTSNTSSPSSPWKHQRISHPMVRQALMREQARYVIFRHSRTPSLATIAEDYQRHRSLSLPVVAAADDDDNNDDDNDDDDDDDAA</sequence>
<evidence type="ECO:0000256" key="5">
    <source>
        <dbReference type="ARBA" id="ARBA00022777"/>
    </source>
</evidence>
<proteinExistence type="inferred from homology"/>
<feature type="compositionally biased region" description="Acidic residues" evidence="9">
    <location>
        <begin position="846"/>
        <end position="865"/>
    </location>
</feature>
<feature type="compositionally biased region" description="Acidic residues" evidence="9">
    <location>
        <begin position="210"/>
        <end position="222"/>
    </location>
</feature>
<dbReference type="InterPro" id="IPR050629">
    <property type="entry name" value="STE20/SPS1-PAK"/>
</dbReference>
<gene>
    <name evidence="11" type="ORF">BG011_000035</name>
</gene>
<dbReference type="EMBL" id="JAAAJA010000001">
    <property type="protein sequence ID" value="KAG0267723.1"/>
    <property type="molecule type" value="Genomic_DNA"/>
</dbReference>
<evidence type="ECO:0000256" key="3">
    <source>
        <dbReference type="ARBA" id="ARBA00022679"/>
    </source>
</evidence>
<feature type="region of interest" description="Disordered" evidence="9">
    <location>
        <begin position="85"/>
        <end position="110"/>
    </location>
</feature>
<dbReference type="GO" id="GO:0005737">
    <property type="term" value="C:cytoplasm"/>
    <property type="evidence" value="ECO:0007669"/>
    <property type="project" value="TreeGrafter"/>
</dbReference>
<feature type="region of interest" description="Disordered" evidence="9">
    <location>
        <begin position="192"/>
        <end position="222"/>
    </location>
</feature>
<comment type="similarity">
    <text evidence="1">Belongs to the protein kinase superfamily. STE Ser/Thr protein kinase family. STE20 subfamily.</text>
</comment>
<dbReference type="SMART" id="SM00220">
    <property type="entry name" value="S_TKc"/>
    <property type="match status" value="1"/>
</dbReference>
<dbReference type="GO" id="GO:0005524">
    <property type="term" value="F:ATP binding"/>
    <property type="evidence" value="ECO:0007669"/>
    <property type="project" value="UniProtKB-KW"/>
</dbReference>
<feature type="region of interest" description="Disordered" evidence="9">
    <location>
        <begin position="773"/>
        <end position="799"/>
    </location>
</feature>
<organism evidence="11 12">
    <name type="scientific">Mortierella polycephala</name>
    <dbReference type="NCBI Taxonomy" id="41804"/>
    <lineage>
        <taxon>Eukaryota</taxon>
        <taxon>Fungi</taxon>
        <taxon>Fungi incertae sedis</taxon>
        <taxon>Mucoromycota</taxon>
        <taxon>Mortierellomycotina</taxon>
        <taxon>Mortierellomycetes</taxon>
        <taxon>Mortierellales</taxon>
        <taxon>Mortierellaceae</taxon>
        <taxon>Mortierella</taxon>
    </lineage>
</organism>
<keyword evidence="12" id="KW-1185">Reference proteome</keyword>
<comment type="caution">
    <text evidence="11">The sequence shown here is derived from an EMBL/GenBank/DDBJ whole genome shotgun (WGS) entry which is preliminary data.</text>
</comment>
<dbReference type="OrthoDB" id="4062651at2759"/>
<dbReference type="AlphaFoldDB" id="A0A9P6QG66"/>
<protein>
    <recommendedName>
        <fullName evidence="10">Protein kinase domain-containing protein</fullName>
    </recommendedName>
</protein>
<feature type="compositionally biased region" description="Polar residues" evidence="9">
    <location>
        <begin position="88"/>
        <end position="110"/>
    </location>
</feature>
<evidence type="ECO:0000313" key="11">
    <source>
        <dbReference type="EMBL" id="KAG0267723.1"/>
    </source>
</evidence>
<evidence type="ECO:0000259" key="10">
    <source>
        <dbReference type="PROSITE" id="PS50011"/>
    </source>
</evidence>
<dbReference type="InterPro" id="IPR000719">
    <property type="entry name" value="Prot_kinase_dom"/>
</dbReference>
<evidence type="ECO:0000256" key="1">
    <source>
        <dbReference type="ARBA" id="ARBA00008874"/>
    </source>
</evidence>
<dbReference type="PROSITE" id="PS50011">
    <property type="entry name" value="PROTEIN_KINASE_DOM"/>
    <property type="match status" value="1"/>
</dbReference>
<keyword evidence="6" id="KW-0067">ATP-binding</keyword>
<feature type="compositionally biased region" description="Pro residues" evidence="9">
    <location>
        <begin position="323"/>
        <end position="333"/>
    </location>
</feature>
<keyword evidence="5" id="KW-0418">Kinase</keyword>
<comment type="catalytic activity">
    <reaction evidence="7">
        <text>L-threonyl-[protein] + ATP = O-phospho-L-threonyl-[protein] + ADP + H(+)</text>
        <dbReference type="Rhea" id="RHEA:46608"/>
        <dbReference type="Rhea" id="RHEA-COMP:11060"/>
        <dbReference type="Rhea" id="RHEA-COMP:11605"/>
        <dbReference type="ChEBI" id="CHEBI:15378"/>
        <dbReference type="ChEBI" id="CHEBI:30013"/>
        <dbReference type="ChEBI" id="CHEBI:30616"/>
        <dbReference type="ChEBI" id="CHEBI:61977"/>
        <dbReference type="ChEBI" id="CHEBI:456216"/>
        <dbReference type="EC" id="2.7.11.1"/>
    </reaction>
</comment>